<proteinExistence type="predicted"/>
<evidence type="ECO:0000259" key="1">
    <source>
        <dbReference type="PROSITE" id="PS50878"/>
    </source>
</evidence>
<name>A0AAV0VI19_9HEMI</name>
<comment type="caution">
    <text evidence="2">The sequence shown here is derived from an EMBL/GenBank/DDBJ whole genome shotgun (WGS) entry which is preliminary data.</text>
</comment>
<gene>
    <name evidence="2" type="ORF">MEUPH1_LOCUS608</name>
</gene>
<dbReference type="Pfam" id="PF00078">
    <property type="entry name" value="RVT_1"/>
    <property type="match status" value="1"/>
</dbReference>
<dbReference type="PANTHER" id="PTHR33332">
    <property type="entry name" value="REVERSE TRANSCRIPTASE DOMAIN-CONTAINING PROTEIN"/>
    <property type="match status" value="1"/>
</dbReference>
<reference evidence="2 3" key="1">
    <citation type="submission" date="2023-01" db="EMBL/GenBank/DDBJ databases">
        <authorList>
            <person name="Whitehead M."/>
        </authorList>
    </citation>
    <scope>NUCLEOTIDE SEQUENCE [LARGE SCALE GENOMIC DNA]</scope>
</reference>
<dbReference type="EMBL" id="CARXXK010000001">
    <property type="protein sequence ID" value="CAI6343324.1"/>
    <property type="molecule type" value="Genomic_DNA"/>
</dbReference>
<feature type="domain" description="Reverse transcriptase" evidence="1">
    <location>
        <begin position="1"/>
        <end position="191"/>
    </location>
</feature>
<dbReference type="Proteomes" id="UP001160148">
    <property type="component" value="Unassembled WGS sequence"/>
</dbReference>
<accession>A0AAV0VI19</accession>
<protein>
    <recommendedName>
        <fullName evidence="1">Reverse transcriptase domain-containing protein</fullName>
    </recommendedName>
</protein>
<keyword evidence="3" id="KW-1185">Reference proteome</keyword>
<evidence type="ECO:0000313" key="3">
    <source>
        <dbReference type="Proteomes" id="UP001160148"/>
    </source>
</evidence>
<dbReference type="PROSITE" id="PS50878">
    <property type="entry name" value="RT_POL"/>
    <property type="match status" value="1"/>
</dbReference>
<evidence type="ECO:0000313" key="2">
    <source>
        <dbReference type="EMBL" id="CAI6343324.1"/>
    </source>
</evidence>
<organism evidence="2 3">
    <name type="scientific">Macrosiphum euphorbiae</name>
    <name type="common">potato aphid</name>
    <dbReference type="NCBI Taxonomy" id="13131"/>
    <lineage>
        <taxon>Eukaryota</taxon>
        <taxon>Metazoa</taxon>
        <taxon>Ecdysozoa</taxon>
        <taxon>Arthropoda</taxon>
        <taxon>Hexapoda</taxon>
        <taxon>Insecta</taxon>
        <taxon>Pterygota</taxon>
        <taxon>Neoptera</taxon>
        <taxon>Paraneoptera</taxon>
        <taxon>Hemiptera</taxon>
        <taxon>Sternorrhyncha</taxon>
        <taxon>Aphidomorpha</taxon>
        <taxon>Aphidoidea</taxon>
        <taxon>Aphididae</taxon>
        <taxon>Macrosiphini</taxon>
        <taxon>Macrosiphum</taxon>
    </lineage>
</organism>
<dbReference type="AlphaFoldDB" id="A0AAV0VI19"/>
<dbReference type="InterPro" id="IPR000477">
    <property type="entry name" value="RT_dom"/>
</dbReference>
<sequence>MAPMVSQLSYFSNVVSPCSSHYISCSGSVWMKVFFHQCGKFALSFLFSSPLIRLLLPTIVPSLYHPHIVKIFECIIFNYLGSKLNRILILQQHGFRIGRSTISCTFSYFIYDCLCSGAQIDIIFTDFSKAFDTVPHNLLINELDRIGIGDSLLSLFRSYLSNRKQFVKLNEVSSGLSDVTSGVPQGGHLSP</sequence>